<dbReference type="PROSITE" id="PS01269">
    <property type="entry name" value="UPF0025"/>
    <property type="match status" value="1"/>
</dbReference>
<dbReference type="SUPFAM" id="SSF56300">
    <property type="entry name" value="Metallo-dependent phosphatases"/>
    <property type="match status" value="1"/>
</dbReference>
<name>D7E9W0_METEZ</name>
<evidence type="ECO:0000256" key="2">
    <source>
        <dbReference type="ARBA" id="ARBA00022723"/>
    </source>
</evidence>
<feature type="domain" description="Calcineurin-like phosphoesterase" evidence="5">
    <location>
        <begin position="2"/>
        <end position="155"/>
    </location>
</feature>
<evidence type="ECO:0000256" key="1">
    <source>
        <dbReference type="ARBA" id="ARBA00008950"/>
    </source>
</evidence>
<accession>D7E9W0</accession>
<dbReference type="InterPro" id="IPR000979">
    <property type="entry name" value="Phosphodiesterase_MJ0936/Vps29"/>
</dbReference>
<dbReference type="EC" id="3.1.4.-" evidence="4"/>
<dbReference type="InterPro" id="IPR029052">
    <property type="entry name" value="Metallo-depent_PP-like"/>
</dbReference>
<dbReference type="GO" id="GO:0016787">
    <property type="term" value="F:hydrolase activity"/>
    <property type="evidence" value="ECO:0007669"/>
    <property type="project" value="UniProtKB-UniRule"/>
</dbReference>
<dbReference type="RefSeq" id="WP_013194947.1">
    <property type="nucleotide sequence ID" value="NC_014253.1"/>
</dbReference>
<dbReference type="PANTHER" id="PTHR43165:SF1">
    <property type="entry name" value="PHOSPHODIESTERASE MJ0936"/>
    <property type="match status" value="1"/>
</dbReference>
<dbReference type="InterPro" id="IPR041802">
    <property type="entry name" value="MPP_YfcE"/>
</dbReference>
<evidence type="ECO:0000256" key="4">
    <source>
        <dbReference type="RuleBase" id="RU362039"/>
    </source>
</evidence>
<dbReference type="InterPro" id="IPR020935">
    <property type="entry name" value="PdiEstase_YfcE_CS"/>
</dbReference>
<dbReference type="NCBIfam" id="TIGR00040">
    <property type="entry name" value="yfcE"/>
    <property type="match status" value="1"/>
</dbReference>
<dbReference type="GO" id="GO:0046872">
    <property type="term" value="F:metal ion binding"/>
    <property type="evidence" value="ECO:0007669"/>
    <property type="project" value="UniProtKB-KW"/>
</dbReference>
<keyword evidence="3" id="KW-0378">Hydrolase</keyword>
<comment type="similarity">
    <text evidence="1 4">Belongs to the metallophosphoesterase superfamily. YfcE family.</text>
</comment>
<dbReference type="EMBL" id="CP002069">
    <property type="protein sequence ID" value="ADI74382.1"/>
    <property type="molecule type" value="Genomic_DNA"/>
</dbReference>
<dbReference type="Proteomes" id="UP000000391">
    <property type="component" value="Chromosome"/>
</dbReference>
<gene>
    <name evidence="6" type="ordered locus">Metev_1531</name>
</gene>
<dbReference type="STRING" id="644295.Metev_1531"/>
<evidence type="ECO:0000313" key="7">
    <source>
        <dbReference type="Proteomes" id="UP000000391"/>
    </source>
</evidence>
<evidence type="ECO:0000313" key="6">
    <source>
        <dbReference type="EMBL" id="ADI74382.1"/>
    </source>
</evidence>
<evidence type="ECO:0000259" key="5">
    <source>
        <dbReference type="Pfam" id="PF12850"/>
    </source>
</evidence>
<dbReference type="HOGENOM" id="CLU_063749_4_0_2"/>
<dbReference type="Pfam" id="PF12850">
    <property type="entry name" value="Metallophos_2"/>
    <property type="match status" value="1"/>
</dbReference>
<protein>
    <recommendedName>
        <fullName evidence="4">Phosphoesterase</fullName>
        <ecNumber evidence="4">3.1.4.-</ecNumber>
    </recommendedName>
</protein>
<dbReference type="InterPro" id="IPR024654">
    <property type="entry name" value="Calcineurin-like_PHP_lpxH"/>
</dbReference>
<evidence type="ECO:0000256" key="3">
    <source>
        <dbReference type="ARBA" id="ARBA00022801"/>
    </source>
</evidence>
<dbReference type="OrthoDB" id="9959at2157"/>
<dbReference type="GeneID" id="9347171"/>
<organism evidence="6 7">
    <name type="scientific">Methanohalobium evestigatum (strain ATCC BAA-1072 / DSM 3721 / NBRC 107634 / OCM 161 / Z-7303)</name>
    <dbReference type="NCBI Taxonomy" id="644295"/>
    <lineage>
        <taxon>Archaea</taxon>
        <taxon>Methanobacteriati</taxon>
        <taxon>Methanobacteriota</taxon>
        <taxon>Stenosarchaea group</taxon>
        <taxon>Methanomicrobia</taxon>
        <taxon>Methanosarcinales</taxon>
        <taxon>Methanosarcinaceae</taxon>
        <taxon>Methanohalobium</taxon>
    </lineage>
</organism>
<comment type="cofactor">
    <cofactor evidence="4">
        <name>a divalent metal cation</name>
        <dbReference type="ChEBI" id="CHEBI:60240"/>
    </cofactor>
</comment>
<dbReference type="KEGG" id="mev:Metev_1531"/>
<dbReference type="Gene3D" id="3.60.21.10">
    <property type="match status" value="1"/>
</dbReference>
<dbReference type="AlphaFoldDB" id="D7E9W0"/>
<dbReference type="PANTHER" id="PTHR43165">
    <property type="entry name" value="METALLOPHOSPHOESTERASE"/>
    <property type="match status" value="1"/>
</dbReference>
<proteinExistence type="inferred from homology"/>
<dbReference type="InterPro" id="IPR053193">
    <property type="entry name" value="MetalloPDE_YfcE-like"/>
</dbReference>
<sequence>MIGIMSDSHDNMDAIYKAVSVFNEKKVNSILHAGDIVSPFTGKALKNLESKLYYVFGNNDGDILTIKKWFDEIGAENCGDFGDLTIEDRHIALVHGVNNSMVKAIAGSGDYDVVVRGHTHNRGTEYIKGTLIINPGESAGVLTGNRSIALLDTDTLDVEFVEI</sequence>
<dbReference type="CDD" id="cd00841">
    <property type="entry name" value="MPP_YfcE"/>
    <property type="match status" value="1"/>
</dbReference>
<keyword evidence="7" id="KW-1185">Reference proteome</keyword>
<keyword evidence="2 4" id="KW-0479">Metal-binding</keyword>
<reference evidence="6 7" key="1">
    <citation type="submission" date="2010-06" db="EMBL/GenBank/DDBJ databases">
        <title>Complete sequence chromosome of Methanohalobium evestigatum Z-7303.</title>
        <authorList>
            <consortium name="US DOE Joint Genome Institute"/>
            <person name="Lucas S."/>
            <person name="Copeland A."/>
            <person name="Lapidus A."/>
            <person name="Cheng J.-F."/>
            <person name="Bruce D."/>
            <person name="Goodwin L."/>
            <person name="Pitluck S."/>
            <person name="Saunders E."/>
            <person name="Detter J.C."/>
            <person name="Han C."/>
            <person name="Tapia R."/>
            <person name="Land M."/>
            <person name="Hauser L."/>
            <person name="Kyrpides N."/>
            <person name="Mikhailova N."/>
            <person name="Sieprawska-Lupa M."/>
            <person name="Whitman W.B."/>
            <person name="Anderson I."/>
            <person name="Woyke T."/>
        </authorList>
    </citation>
    <scope>NUCLEOTIDE SEQUENCE [LARGE SCALE GENOMIC DNA]</scope>
    <source>
        <strain evidence="7">ATCC BAA-1072 / DSM 3721 / NBRC 107634 / OCM 161 / Z-7303</strain>
    </source>
</reference>